<dbReference type="PANTHER" id="PTHR45436">
    <property type="entry name" value="SENSOR HISTIDINE KINASE YKOH"/>
    <property type="match status" value="1"/>
</dbReference>
<gene>
    <name evidence="14" type="ORF">OSH07_14640</name>
</gene>
<evidence type="ECO:0000256" key="7">
    <source>
        <dbReference type="ARBA" id="ARBA00022777"/>
    </source>
</evidence>
<dbReference type="PANTHER" id="PTHR45436:SF5">
    <property type="entry name" value="SENSOR HISTIDINE KINASE TRCS"/>
    <property type="match status" value="1"/>
</dbReference>
<dbReference type="Gene3D" id="1.10.287.130">
    <property type="match status" value="1"/>
</dbReference>
<dbReference type="GO" id="GO:0000155">
    <property type="term" value="F:phosphorelay sensor kinase activity"/>
    <property type="evidence" value="ECO:0007669"/>
    <property type="project" value="InterPro"/>
</dbReference>
<evidence type="ECO:0000256" key="2">
    <source>
        <dbReference type="ARBA" id="ARBA00004370"/>
    </source>
</evidence>
<evidence type="ECO:0000313" key="14">
    <source>
        <dbReference type="EMBL" id="MCX5570443.1"/>
    </source>
</evidence>
<dbReference type="InterPro" id="IPR003660">
    <property type="entry name" value="HAMP_dom"/>
</dbReference>
<dbReference type="Pfam" id="PF02518">
    <property type="entry name" value="HATPase_c"/>
    <property type="match status" value="1"/>
</dbReference>
<keyword evidence="6 11" id="KW-0812">Transmembrane</keyword>
<evidence type="ECO:0000256" key="6">
    <source>
        <dbReference type="ARBA" id="ARBA00022692"/>
    </source>
</evidence>
<evidence type="ECO:0000256" key="5">
    <source>
        <dbReference type="ARBA" id="ARBA00022679"/>
    </source>
</evidence>
<keyword evidence="7" id="KW-0418">Kinase</keyword>
<dbReference type="InterPro" id="IPR036890">
    <property type="entry name" value="HATPase_C_sf"/>
</dbReference>
<dbReference type="GO" id="GO:0005886">
    <property type="term" value="C:plasma membrane"/>
    <property type="evidence" value="ECO:0007669"/>
    <property type="project" value="TreeGrafter"/>
</dbReference>
<proteinExistence type="predicted"/>
<keyword evidence="14" id="KW-0547">Nucleotide-binding</keyword>
<dbReference type="SUPFAM" id="SSF47384">
    <property type="entry name" value="Homodimeric domain of signal transducing histidine kinase"/>
    <property type="match status" value="1"/>
</dbReference>
<organism evidence="14 15">
    <name type="scientific">Kaistia nematophila</name>
    <dbReference type="NCBI Taxonomy" id="2994654"/>
    <lineage>
        <taxon>Bacteria</taxon>
        <taxon>Pseudomonadati</taxon>
        <taxon>Pseudomonadota</taxon>
        <taxon>Alphaproteobacteria</taxon>
        <taxon>Hyphomicrobiales</taxon>
        <taxon>Kaistiaceae</taxon>
        <taxon>Kaistia</taxon>
    </lineage>
</organism>
<keyword evidence="5" id="KW-0808">Transferase</keyword>
<protein>
    <recommendedName>
        <fullName evidence="3">histidine kinase</fullName>
        <ecNumber evidence="3">2.7.13.3</ecNumber>
    </recommendedName>
</protein>
<dbReference type="InterPro" id="IPR036097">
    <property type="entry name" value="HisK_dim/P_sf"/>
</dbReference>
<keyword evidence="10 11" id="KW-0472">Membrane</keyword>
<keyword evidence="9" id="KW-0902">Two-component regulatory system</keyword>
<feature type="domain" description="Histidine kinase" evidence="12">
    <location>
        <begin position="248"/>
        <end position="453"/>
    </location>
</feature>
<dbReference type="InterPro" id="IPR003594">
    <property type="entry name" value="HATPase_dom"/>
</dbReference>
<evidence type="ECO:0000256" key="1">
    <source>
        <dbReference type="ARBA" id="ARBA00000085"/>
    </source>
</evidence>
<dbReference type="Gene3D" id="3.30.565.10">
    <property type="entry name" value="Histidine kinase-like ATPase, C-terminal domain"/>
    <property type="match status" value="1"/>
</dbReference>
<dbReference type="InterPro" id="IPR050428">
    <property type="entry name" value="TCS_sensor_his_kinase"/>
</dbReference>
<dbReference type="Proteomes" id="UP001144805">
    <property type="component" value="Unassembled WGS sequence"/>
</dbReference>
<keyword evidence="14" id="KW-0067">ATP-binding</keyword>
<feature type="transmembrane region" description="Helical" evidence="11">
    <location>
        <begin position="168"/>
        <end position="190"/>
    </location>
</feature>
<feature type="transmembrane region" description="Helical" evidence="11">
    <location>
        <begin position="6"/>
        <end position="29"/>
    </location>
</feature>
<dbReference type="AlphaFoldDB" id="A0A9X3E3I2"/>
<evidence type="ECO:0000256" key="11">
    <source>
        <dbReference type="SAM" id="Phobius"/>
    </source>
</evidence>
<name>A0A9X3E3I2_9HYPH</name>
<evidence type="ECO:0000256" key="10">
    <source>
        <dbReference type="ARBA" id="ARBA00023136"/>
    </source>
</evidence>
<feature type="domain" description="HAMP" evidence="13">
    <location>
        <begin position="189"/>
        <end position="240"/>
    </location>
</feature>
<dbReference type="EMBL" id="JAPKNK010000006">
    <property type="protein sequence ID" value="MCX5570443.1"/>
    <property type="molecule type" value="Genomic_DNA"/>
</dbReference>
<dbReference type="PRINTS" id="PR00344">
    <property type="entry name" value="BCTRLSENSOR"/>
</dbReference>
<comment type="caution">
    <text evidence="14">The sequence shown here is derived from an EMBL/GenBank/DDBJ whole genome shotgun (WGS) entry which is preliminary data.</text>
</comment>
<dbReference type="InterPro" id="IPR004358">
    <property type="entry name" value="Sig_transdc_His_kin-like_C"/>
</dbReference>
<keyword evidence="4" id="KW-0597">Phosphoprotein</keyword>
<dbReference type="PROSITE" id="PS50885">
    <property type="entry name" value="HAMP"/>
    <property type="match status" value="1"/>
</dbReference>
<reference evidence="14" key="1">
    <citation type="submission" date="2022-11" db="EMBL/GenBank/DDBJ databases">
        <title>Biodiversity and phylogenetic relationships of bacteria.</title>
        <authorList>
            <person name="Machado R.A.R."/>
            <person name="Bhat A."/>
            <person name="Loulou A."/>
            <person name="Kallel S."/>
        </authorList>
    </citation>
    <scope>NUCLEOTIDE SEQUENCE</scope>
    <source>
        <strain evidence="14">K-TC2</strain>
    </source>
</reference>
<comment type="subcellular location">
    <subcellularLocation>
        <location evidence="2">Membrane</location>
    </subcellularLocation>
</comment>
<dbReference type="SMART" id="SM00387">
    <property type="entry name" value="HATPase_c"/>
    <property type="match status" value="1"/>
</dbReference>
<dbReference type="SUPFAM" id="SSF55874">
    <property type="entry name" value="ATPase domain of HSP90 chaperone/DNA topoisomerase II/histidine kinase"/>
    <property type="match status" value="1"/>
</dbReference>
<evidence type="ECO:0000259" key="13">
    <source>
        <dbReference type="PROSITE" id="PS50885"/>
    </source>
</evidence>
<accession>A0A9X3E3I2</accession>
<keyword evidence="8 11" id="KW-1133">Transmembrane helix</keyword>
<evidence type="ECO:0000313" key="15">
    <source>
        <dbReference type="Proteomes" id="UP001144805"/>
    </source>
</evidence>
<dbReference type="PROSITE" id="PS50109">
    <property type="entry name" value="HIS_KIN"/>
    <property type="match status" value="1"/>
</dbReference>
<comment type="catalytic activity">
    <reaction evidence="1">
        <text>ATP + protein L-histidine = ADP + protein N-phospho-L-histidine.</text>
        <dbReference type="EC" id="2.7.13.3"/>
    </reaction>
</comment>
<evidence type="ECO:0000259" key="12">
    <source>
        <dbReference type="PROSITE" id="PS50109"/>
    </source>
</evidence>
<sequence length="453" mass="49347">MRVNSLAFRLIAGASLWSAIALVVAGVILTSLYRDTVERAFDERLSVYLKTLVGNLATQAPGQLGDPGNLGEQRFELIYSGWYWQIRQVNGPVLLASRSLSTDTLDIANATSRSSVDGVEQATMTGPDKQQLRVLQRTITFDVDHRYDVLVAGNASEMQGEITDFRTSVALTLAVFGIGLVASTAFQIRWGLRPLDQVRRGLAALRSGKEQSLDGPFPAEIEPLAKELNALMVSNQQIIERARTHVGNLAHALKTPLSVITNEARSDHGKLASKVGEQAEIMRMQINHHLDRARIAARSQVIGAVTEVEPVLARLVRAMRRIHEDRGLTIDLHAPETARFRGEQQDLEEMVGNLVDNACKWASARVAVEVVCLPATGEMDGSLVIRVDDDGPGLTAEQMQEATRRGRRLDESKPGSGLGLSIVTDLASLYGGAFEMDRSAFGGLRAELRLPAA</sequence>
<dbReference type="InterPro" id="IPR005467">
    <property type="entry name" value="His_kinase_dom"/>
</dbReference>
<evidence type="ECO:0000256" key="8">
    <source>
        <dbReference type="ARBA" id="ARBA00022989"/>
    </source>
</evidence>
<evidence type="ECO:0000256" key="9">
    <source>
        <dbReference type="ARBA" id="ARBA00023012"/>
    </source>
</evidence>
<dbReference type="GO" id="GO:0005524">
    <property type="term" value="F:ATP binding"/>
    <property type="evidence" value="ECO:0007669"/>
    <property type="project" value="UniProtKB-KW"/>
</dbReference>
<evidence type="ECO:0000256" key="3">
    <source>
        <dbReference type="ARBA" id="ARBA00012438"/>
    </source>
</evidence>
<dbReference type="RefSeq" id="WP_266339417.1">
    <property type="nucleotide sequence ID" value="NZ_JAPKNK010000006.1"/>
</dbReference>
<keyword evidence="15" id="KW-1185">Reference proteome</keyword>
<dbReference type="EC" id="2.7.13.3" evidence="3"/>
<evidence type="ECO:0000256" key="4">
    <source>
        <dbReference type="ARBA" id="ARBA00022553"/>
    </source>
</evidence>